<evidence type="ECO:0000256" key="5">
    <source>
        <dbReference type="ARBA" id="ARBA00022679"/>
    </source>
</evidence>
<dbReference type="InterPro" id="IPR001127">
    <property type="entry name" value="PTS_EIIA_1_perm"/>
</dbReference>
<dbReference type="PROSITE" id="PS01035">
    <property type="entry name" value="PTS_EIIB_TYPE_1_CYS"/>
    <property type="match status" value="1"/>
</dbReference>
<dbReference type="PANTHER" id="PTHR30175:SF1">
    <property type="entry name" value="PTS SYSTEM ARBUTIN-, CELLOBIOSE-, AND SALICIN-SPECIFIC EIIBC COMPONENT-RELATED"/>
    <property type="match status" value="1"/>
</dbReference>
<dbReference type="InterPro" id="IPR011297">
    <property type="entry name" value="PTS_IIABC_b_glu"/>
</dbReference>
<evidence type="ECO:0000256" key="12">
    <source>
        <dbReference type="ARBA" id="ARBA00045139"/>
    </source>
</evidence>
<keyword evidence="6" id="KW-0598">Phosphotransferase system</keyword>
<feature type="transmembrane region" description="Helical" evidence="17">
    <location>
        <begin position="350"/>
        <end position="372"/>
    </location>
</feature>
<dbReference type="Pfam" id="PF00367">
    <property type="entry name" value="PTS_EIIB"/>
    <property type="match status" value="1"/>
</dbReference>
<keyword evidence="23" id="KW-1185">Reference proteome</keyword>
<dbReference type="GO" id="GO:0016301">
    <property type="term" value="F:kinase activity"/>
    <property type="evidence" value="ECO:0007669"/>
    <property type="project" value="UniProtKB-KW"/>
</dbReference>
<evidence type="ECO:0000256" key="8">
    <source>
        <dbReference type="ARBA" id="ARBA00022777"/>
    </source>
</evidence>
<feature type="transmembrane region" description="Helical" evidence="17">
    <location>
        <begin position="245"/>
        <end position="265"/>
    </location>
</feature>
<reference evidence="22 24" key="1">
    <citation type="submission" date="2019-10" db="EMBL/GenBank/DDBJ databases">
        <title>Streptococcis sp, isolated from the respiratory tract of Marmot.</title>
        <authorList>
            <person name="Zhang G."/>
        </authorList>
    </citation>
    <scope>NUCLEOTIDE SEQUENCE [LARGE SCALE GENOMIC DNA]</scope>
    <source>
        <strain evidence="22">Zg-70</strain>
        <strain evidence="24">zg-70</strain>
    </source>
</reference>
<dbReference type="EMBL" id="WUBJ01000003">
    <property type="protein sequence ID" value="MWV55875.1"/>
    <property type="molecule type" value="Genomic_DNA"/>
</dbReference>
<evidence type="ECO:0000256" key="15">
    <source>
        <dbReference type="ARBA" id="ARBA00081008"/>
    </source>
</evidence>
<dbReference type="PROSITE" id="PS51103">
    <property type="entry name" value="PTS_EIIC_TYPE_1"/>
    <property type="match status" value="1"/>
</dbReference>
<keyword evidence="10 17" id="KW-0472">Membrane</keyword>
<dbReference type="PROSITE" id="PS00371">
    <property type="entry name" value="PTS_EIIA_TYPE_1_HIS"/>
    <property type="match status" value="1"/>
</dbReference>
<dbReference type="Proteomes" id="UP000435060">
    <property type="component" value="Unassembled WGS sequence"/>
</dbReference>
<dbReference type="GO" id="GO:0008982">
    <property type="term" value="F:protein-N(PI)-phosphohistidine-sugar phosphotransferase activity"/>
    <property type="evidence" value="ECO:0007669"/>
    <property type="project" value="InterPro"/>
</dbReference>
<dbReference type="PROSITE" id="PS51098">
    <property type="entry name" value="PTS_EIIB_TYPE_1"/>
    <property type="match status" value="1"/>
</dbReference>
<keyword evidence="7 17" id="KW-0812">Transmembrane</keyword>
<evidence type="ECO:0000259" key="18">
    <source>
        <dbReference type="PROSITE" id="PS51093"/>
    </source>
</evidence>
<evidence type="ECO:0000256" key="2">
    <source>
        <dbReference type="ARBA" id="ARBA00022448"/>
    </source>
</evidence>
<evidence type="ECO:0000256" key="3">
    <source>
        <dbReference type="ARBA" id="ARBA00022475"/>
    </source>
</evidence>
<dbReference type="InterPro" id="IPR003352">
    <property type="entry name" value="PTS_EIIC"/>
</dbReference>
<dbReference type="FunFam" id="2.70.70.10:FF:000001">
    <property type="entry name" value="PTS system glucose-specific IIA component"/>
    <property type="match status" value="1"/>
</dbReference>
<evidence type="ECO:0000259" key="20">
    <source>
        <dbReference type="PROSITE" id="PS51103"/>
    </source>
</evidence>
<feature type="domain" description="PTS EIIC type-1" evidence="20">
    <location>
        <begin position="102"/>
        <end position="460"/>
    </location>
</feature>
<feature type="transmembrane region" description="Helical" evidence="17">
    <location>
        <begin position="379"/>
        <end position="403"/>
    </location>
</feature>
<evidence type="ECO:0000313" key="23">
    <source>
        <dbReference type="Proteomes" id="UP000435060"/>
    </source>
</evidence>
<comment type="catalytic activity">
    <reaction evidence="13">
        <text>N(pros)-phospho-L-histidyl-[protein](out) + sucrose = sucrose 6(G)-phosphate(in) + L-histidyl-[protein]</text>
        <dbReference type="Rhea" id="RHEA:49236"/>
        <dbReference type="Rhea" id="RHEA-COMP:9745"/>
        <dbReference type="Rhea" id="RHEA-COMP:9746"/>
        <dbReference type="ChEBI" id="CHEBI:17992"/>
        <dbReference type="ChEBI" id="CHEBI:29979"/>
        <dbReference type="ChEBI" id="CHEBI:64837"/>
        <dbReference type="ChEBI" id="CHEBI:91002"/>
        <dbReference type="EC" id="2.7.1.211"/>
    </reaction>
</comment>
<keyword evidence="4" id="KW-0762">Sugar transport</keyword>
<accession>A0A6I4RP25</accession>
<dbReference type="SUPFAM" id="SSF55604">
    <property type="entry name" value="Glucose permease domain IIB"/>
    <property type="match status" value="1"/>
</dbReference>
<comment type="subcellular location">
    <subcellularLocation>
        <location evidence="1">Cell membrane</location>
        <topology evidence="1">Multi-pass membrane protein</topology>
    </subcellularLocation>
</comment>
<dbReference type="FunFam" id="3.30.1360.60:FF:000001">
    <property type="entry name" value="PTS system glucose-specific IIBC component PtsG"/>
    <property type="match status" value="1"/>
</dbReference>
<dbReference type="Proteomes" id="UP000435423">
    <property type="component" value="Unassembled WGS sequence"/>
</dbReference>
<feature type="domain" description="PTS EIIA type-1" evidence="18">
    <location>
        <begin position="484"/>
        <end position="588"/>
    </location>
</feature>
<dbReference type="InterPro" id="IPR050558">
    <property type="entry name" value="PTS_Sugar-Specific_Components"/>
</dbReference>
<evidence type="ECO:0000256" key="9">
    <source>
        <dbReference type="ARBA" id="ARBA00022989"/>
    </source>
</evidence>
<evidence type="ECO:0000256" key="16">
    <source>
        <dbReference type="PROSITE-ProRule" id="PRU00421"/>
    </source>
</evidence>
<dbReference type="SUPFAM" id="SSF51261">
    <property type="entry name" value="Duplicated hybrid motif"/>
    <property type="match status" value="1"/>
</dbReference>
<dbReference type="GO" id="GO:0015771">
    <property type="term" value="P:trehalose transport"/>
    <property type="evidence" value="ECO:0007669"/>
    <property type="project" value="TreeGrafter"/>
</dbReference>
<evidence type="ECO:0000256" key="13">
    <source>
        <dbReference type="ARBA" id="ARBA00048931"/>
    </source>
</evidence>
<dbReference type="NCBIfam" id="TIGR01995">
    <property type="entry name" value="PTS-II-ABC-beta"/>
    <property type="match status" value="1"/>
</dbReference>
<reference evidence="21 23" key="2">
    <citation type="submission" date="2019-11" db="EMBL/GenBank/DDBJ databases">
        <title>Streptococcis sp. isolated from the respiratory tract of Marmot.</title>
        <authorList>
            <person name="Zhang G."/>
        </authorList>
    </citation>
    <scope>NUCLEOTIDE SEQUENCE [LARGE SCALE GENOMIC DNA]</scope>
    <source>
        <strain evidence="21">Zg-86</strain>
        <strain evidence="23">zg-86</strain>
    </source>
</reference>
<feature type="transmembrane region" description="Helical" evidence="17">
    <location>
        <begin position="111"/>
        <end position="134"/>
    </location>
</feature>
<evidence type="ECO:0000256" key="11">
    <source>
        <dbReference type="ARBA" id="ARBA00044053"/>
    </source>
</evidence>
<evidence type="ECO:0000256" key="10">
    <source>
        <dbReference type="ARBA" id="ARBA00023136"/>
    </source>
</evidence>
<dbReference type="PROSITE" id="PS51093">
    <property type="entry name" value="PTS_EIIA_TYPE_1"/>
    <property type="match status" value="1"/>
</dbReference>
<dbReference type="PANTHER" id="PTHR30175">
    <property type="entry name" value="PHOSPHOTRANSFERASE SYSTEM TRANSPORT PROTEIN"/>
    <property type="match status" value="1"/>
</dbReference>
<keyword evidence="3" id="KW-1003">Cell membrane</keyword>
<protein>
    <recommendedName>
        <fullName evidence="14">PTS system sucrose-specific EIIBCA component</fullName>
        <ecNumber evidence="11">2.7.1.211</ecNumber>
    </recommendedName>
    <alternativeName>
        <fullName evidence="15">EIIBCA-Scr</fullName>
    </alternativeName>
</protein>
<keyword evidence="5" id="KW-0808">Transferase</keyword>
<evidence type="ECO:0000259" key="19">
    <source>
        <dbReference type="PROSITE" id="PS51098"/>
    </source>
</evidence>
<sequence length="614" mass="64516">MKYKDTAEAILKAVGGEANVASATHCVTRLRLVLKDEELVSDAVVKNIPNVMGVMRKNGQYQVILGNDVANYYQAFVKLGNFGGEQPVSTEKKGSVFGNIIEYIAGSMTPLIPAMLGGGMLKVLVIILPMLGLLSADSQTISFLSIFGDAPYYFMPIFLAFSASKKLNVTPILAMSVAGILLHPNFVQMVADANPMALFGAPVTPANYGSSVIPILIMVWLMKYIETAVNKVVPAVTKSFLQPTIVLLISGFIALVVVGPIGVIVGEGLSTLIQQMYGTAGWLTLAILGAIMPFIVMTGMHWAFAPIFLAASVATPDVLILPAMLGANLAQGAASMAVALKSKNPNTKQVAFAAGFSALLAGITEPALYGVTLKYKKPIYAAMIGGGVAGLFAGIVGIKSFLFAVPSLIALPQFINADQPANFTNALIATALSVVITFIIAYILGIDEEVQPSALENVPTGVSNKKKIASPLKGTLLPLEQVNDETFAGKLLGEGIAIVPSNGKVVSPIDGVIASVFPSKHAIGLISQDGVEVLIHVGLETVNLNGEGFTSFVKEGDKVQKGDVLLEVDIASLIDKGYDVTTPIIVTNTQNFLDVLPMNEKATVEAGEDILAIL</sequence>
<feature type="transmembrane region" description="Helical" evidence="17">
    <location>
        <begin position="277"/>
        <end position="296"/>
    </location>
</feature>
<keyword evidence="9 17" id="KW-1133">Transmembrane helix</keyword>
<dbReference type="InterPro" id="IPR013013">
    <property type="entry name" value="PTS_EIIC_1"/>
</dbReference>
<gene>
    <name evidence="21" type="ORF">GGG87_02620</name>
    <name evidence="22" type="ORF">GGH11_02625</name>
</gene>
<dbReference type="Gene3D" id="2.70.70.10">
    <property type="entry name" value="Glucose Permease (Domain IIA)"/>
    <property type="match status" value="1"/>
</dbReference>
<evidence type="ECO:0000256" key="6">
    <source>
        <dbReference type="ARBA" id="ARBA00022683"/>
    </source>
</evidence>
<evidence type="ECO:0000256" key="7">
    <source>
        <dbReference type="ARBA" id="ARBA00022692"/>
    </source>
</evidence>
<dbReference type="GO" id="GO:0009401">
    <property type="term" value="P:phosphoenolpyruvate-dependent sugar phosphotransferase system"/>
    <property type="evidence" value="ECO:0007669"/>
    <property type="project" value="UniProtKB-KW"/>
</dbReference>
<feature type="transmembrane region" description="Helical" evidence="17">
    <location>
        <begin position="168"/>
        <end position="186"/>
    </location>
</feature>
<dbReference type="CDD" id="cd00212">
    <property type="entry name" value="PTS_IIB_glc"/>
    <property type="match status" value="1"/>
</dbReference>
<dbReference type="EC" id="2.7.1.211" evidence="11"/>
<feature type="active site" description="Phosphocysteine intermediate; for EIIB activity" evidence="16">
    <location>
        <position position="26"/>
    </location>
</feature>
<dbReference type="InterPro" id="IPR036878">
    <property type="entry name" value="Glu_permease_IIB"/>
</dbReference>
<dbReference type="NCBIfam" id="TIGR00830">
    <property type="entry name" value="PTBA"/>
    <property type="match status" value="1"/>
</dbReference>
<comment type="function">
    <text evidence="12">The phosphoenolpyruvate-dependent sugar phosphotransferase system (sugar PTS), a major carbohydrate active transport system, catalyzes the phosphorylation of incoming sugar substrates concomitantly with their translocation across the cell membrane. This system is involved in sucrose transport.</text>
</comment>
<evidence type="ECO:0000256" key="1">
    <source>
        <dbReference type="ARBA" id="ARBA00004651"/>
    </source>
</evidence>
<dbReference type="EMBL" id="WLCG01000003">
    <property type="protein sequence ID" value="MTB63894.1"/>
    <property type="molecule type" value="Genomic_DNA"/>
</dbReference>
<evidence type="ECO:0000313" key="21">
    <source>
        <dbReference type="EMBL" id="MTB63894.1"/>
    </source>
</evidence>
<dbReference type="RefSeq" id="WP_154607910.1">
    <property type="nucleotide sequence ID" value="NZ_CP072115.1"/>
</dbReference>
<evidence type="ECO:0000256" key="14">
    <source>
        <dbReference type="ARBA" id="ARBA00074554"/>
    </source>
</evidence>
<dbReference type="InterPro" id="IPR001996">
    <property type="entry name" value="PTS_IIB_1"/>
</dbReference>
<dbReference type="Pfam" id="PF02378">
    <property type="entry name" value="PTS_EIIC"/>
    <property type="match status" value="1"/>
</dbReference>
<feature type="domain" description="PTS EIIB type-1" evidence="19">
    <location>
        <begin position="4"/>
        <end position="86"/>
    </location>
</feature>
<dbReference type="InterPro" id="IPR018113">
    <property type="entry name" value="PTrfase_EIIB_Cys"/>
</dbReference>
<dbReference type="GO" id="GO:0005886">
    <property type="term" value="C:plasma membrane"/>
    <property type="evidence" value="ECO:0007669"/>
    <property type="project" value="UniProtKB-SubCell"/>
</dbReference>
<dbReference type="CDD" id="cd00210">
    <property type="entry name" value="PTS_IIA_glc"/>
    <property type="match status" value="1"/>
</dbReference>
<name>A0A6I4RP25_9STRE</name>
<feature type="transmembrane region" description="Helical" evidence="17">
    <location>
        <begin position="308"/>
        <end position="330"/>
    </location>
</feature>
<dbReference type="Pfam" id="PF00358">
    <property type="entry name" value="PTS_EIIA_1"/>
    <property type="match status" value="1"/>
</dbReference>
<proteinExistence type="predicted"/>
<dbReference type="InterPro" id="IPR011055">
    <property type="entry name" value="Dup_hybrid_motif"/>
</dbReference>
<evidence type="ECO:0000313" key="24">
    <source>
        <dbReference type="Proteomes" id="UP000435423"/>
    </source>
</evidence>
<dbReference type="GO" id="GO:0090589">
    <property type="term" value="F:protein-phosphocysteine-trehalose phosphotransferase system transporter activity"/>
    <property type="evidence" value="ECO:0007669"/>
    <property type="project" value="TreeGrafter"/>
</dbReference>
<feature type="transmembrane region" description="Helical" evidence="17">
    <location>
        <begin position="206"/>
        <end position="225"/>
    </location>
</feature>
<organism evidence="22 24">
    <name type="scientific">Streptococcus zhangguiae</name>
    <dbReference type="NCBI Taxonomy" id="2664091"/>
    <lineage>
        <taxon>Bacteria</taxon>
        <taxon>Bacillati</taxon>
        <taxon>Bacillota</taxon>
        <taxon>Bacilli</taxon>
        <taxon>Lactobacillales</taxon>
        <taxon>Streptococcaceae</taxon>
        <taxon>Streptococcus</taxon>
    </lineage>
</organism>
<keyword evidence="8" id="KW-0418">Kinase</keyword>
<dbReference type="Gene3D" id="3.30.1360.60">
    <property type="entry name" value="Glucose permease domain IIB"/>
    <property type="match status" value="1"/>
</dbReference>
<evidence type="ECO:0000256" key="17">
    <source>
        <dbReference type="SAM" id="Phobius"/>
    </source>
</evidence>
<feature type="transmembrane region" description="Helical" evidence="17">
    <location>
        <begin position="423"/>
        <end position="444"/>
    </location>
</feature>
<evidence type="ECO:0000313" key="22">
    <source>
        <dbReference type="EMBL" id="MWV55875.1"/>
    </source>
</evidence>
<keyword evidence="2" id="KW-0813">Transport</keyword>
<feature type="transmembrane region" description="Helical" evidence="17">
    <location>
        <begin position="140"/>
        <end position="161"/>
    </location>
</feature>
<evidence type="ECO:0000256" key="4">
    <source>
        <dbReference type="ARBA" id="ARBA00022597"/>
    </source>
</evidence>
<dbReference type="AlphaFoldDB" id="A0A6I4RP25"/>
<comment type="caution">
    <text evidence="22">The sequence shown here is derived from an EMBL/GenBank/DDBJ whole genome shotgun (WGS) entry which is preliminary data.</text>
</comment>